<keyword evidence="3" id="KW-1185">Reference proteome</keyword>
<sequence length="96" mass="10907">MVNTSGRGQILSNKPIDWCLPQRRRGRMHLIKSLDRAEKDQPCMLVALTEGLVGGWSSIINRQSSAWQVDMTTQQQRRQREKTTTAVSTVEGRLVL</sequence>
<dbReference type="Proteomes" id="UP000735302">
    <property type="component" value="Unassembled WGS sequence"/>
</dbReference>
<evidence type="ECO:0000256" key="1">
    <source>
        <dbReference type="SAM" id="MobiDB-lite"/>
    </source>
</evidence>
<reference evidence="2 3" key="1">
    <citation type="journal article" date="2021" name="Elife">
        <title>Chloroplast acquisition without the gene transfer in kleptoplastic sea slugs, Plakobranchus ocellatus.</title>
        <authorList>
            <person name="Maeda T."/>
            <person name="Takahashi S."/>
            <person name="Yoshida T."/>
            <person name="Shimamura S."/>
            <person name="Takaki Y."/>
            <person name="Nagai Y."/>
            <person name="Toyoda A."/>
            <person name="Suzuki Y."/>
            <person name="Arimoto A."/>
            <person name="Ishii H."/>
            <person name="Satoh N."/>
            <person name="Nishiyama T."/>
            <person name="Hasebe M."/>
            <person name="Maruyama T."/>
            <person name="Minagawa J."/>
            <person name="Obokata J."/>
            <person name="Shigenobu S."/>
        </authorList>
    </citation>
    <scope>NUCLEOTIDE SEQUENCE [LARGE SCALE GENOMIC DNA]</scope>
</reference>
<proteinExistence type="predicted"/>
<comment type="caution">
    <text evidence="2">The sequence shown here is derived from an EMBL/GenBank/DDBJ whole genome shotgun (WGS) entry which is preliminary data.</text>
</comment>
<organism evidence="2 3">
    <name type="scientific">Plakobranchus ocellatus</name>
    <dbReference type="NCBI Taxonomy" id="259542"/>
    <lineage>
        <taxon>Eukaryota</taxon>
        <taxon>Metazoa</taxon>
        <taxon>Spiralia</taxon>
        <taxon>Lophotrochozoa</taxon>
        <taxon>Mollusca</taxon>
        <taxon>Gastropoda</taxon>
        <taxon>Heterobranchia</taxon>
        <taxon>Euthyneura</taxon>
        <taxon>Panpulmonata</taxon>
        <taxon>Sacoglossa</taxon>
        <taxon>Placobranchoidea</taxon>
        <taxon>Plakobranchidae</taxon>
        <taxon>Plakobranchus</taxon>
    </lineage>
</organism>
<dbReference type="EMBL" id="BLXT01003024">
    <property type="protein sequence ID" value="GFN99956.1"/>
    <property type="molecule type" value="Genomic_DNA"/>
</dbReference>
<dbReference type="AlphaFoldDB" id="A0AAV3ZZ49"/>
<feature type="region of interest" description="Disordered" evidence="1">
    <location>
        <begin position="74"/>
        <end position="96"/>
    </location>
</feature>
<accession>A0AAV3ZZ49</accession>
<evidence type="ECO:0000313" key="2">
    <source>
        <dbReference type="EMBL" id="GFN99956.1"/>
    </source>
</evidence>
<protein>
    <submittedName>
        <fullName evidence="2">Uncharacterized protein</fullName>
    </submittedName>
</protein>
<name>A0AAV3ZZ49_9GAST</name>
<gene>
    <name evidence="2" type="ORF">PoB_002646200</name>
</gene>
<evidence type="ECO:0000313" key="3">
    <source>
        <dbReference type="Proteomes" id="UP000735302"/>
    </source>
</evidence>